<dbReference type="InterPro" id="IPR011527">
    <property type="entry name" value="ABC1_TM_dom"/>
</dbReference>
<comment type="caution">
    <text evidence="10">The sequence shown here is derived from an EMBL/GenBank/DDBJ whole genome shotgun (WGS) entry which is preliminary data.</text>
</comment>
<evidence type="ECO:0000259" key="9">
    <source>
        <dbReference type="PROSITE" id="PS50929"/>
    </source>
</evidence>
<gene>
    <name evidence="10" type="ORF">C8E03_103112</name>
</gene>
<keyword evidence="4" id="KW-0067">ATP-binding</keyword>
<dbReference type="PANTHER" id="PTHR43394">
    <property type="entry name" value="ATP-DEPENDENT PERMEASE MDL1, MITOCHONDRIAL"/>
    <property type="match status" value="1"/>
</dbReference>
<dbReference type="PANTHER" id="PTHR43394:SF1">
    <property type="entry name" value="ATP-BINDING CASSETTE SUB-FAMILY B MEMBER 10, MITOCHONDRIAL"/>
    <property type="match status" value="1"/>
</dbReference>
<comment type="subcellular location">
    <subcellularLocation>
        <location evidence="1">Cell membrane</location>
        <topology evidence="1">Multi-pass membrane protein</topology>
    </subcellularLocation>
</comment>
<dbReference type="GO" id="GO:0005886">
    <property type="term" value="C:plasma membrane"/>
    <property type="evidence" value="ECO:0007669"/>
    <property type="project" value="UniProtKB-SubCell"/>
</dbReference>
<dbReference type="SUPFAM" id="SSF52540">
    <property type="entry name" value="P-loop containing nucleoside triphosphate hydrolases"/>
    <property type="match status" value="1"/>
</dbReference>
<evidence type="ECO:0000256" key="5">
    <source>
        <dbReference type="ARBA" id="ARBA00022989"/>
    </source>
</evidence>
<evidence type="ECO:0000313" key="11">
    <source>
        <dbReference type="Proteomes" id="UP000247523"/>
    </source>
</evidence>
<dbReference type="Gene3D" id="1.20.1560.10">
    <property type="entry name" value="ABC transporter type 1, transmembrane domain"/>
    <property type="match status" value="1"/>
</dbReference>
<evidence type="ECO:0000313" key="10">
    <source>
        <dbReference type="EMBL" id="PXV91555.1"/>
    </source>
</evidence>
<evidence type="ECO:0000259" key="8">
    <source>
        <dbReference type="PROSITE" id="PS50893"/>
    </source>
</evidence>
<dbReference type="InterPro" id="IPR003439">
    <property type="entry name" value="ABC_transporter-like_ATP-bd"/>
</dbReference>
<evidence type="ECO:0000256" key="4">
    <source>
        <dbReference type="ARBA" id="ARBA00022840"/>
    </source>
</evidence>
<evidence type="ECO:0000256" key="2">
    <source>
        <dbReference type="ARBA" id="ARBA00022692"/>
    </source>
</evidence>
<feature type="transmembrane region" description="Helical" evidence="7">
    <location>
        <begin position="59"/>
        <end position="80"/>
    </location>
</feature>
<dbReference type="PROSITE" id="PS50929">
    <property type="entry name" value="ABC_TM1F"/>
    <property type="match status" value="1"/>
</dbReference>
<dbReference type="RefSeq" id="WP_110290759.1">
    <property type="nucleotide sequence ID" value="NZ_QICS01000003.1"/>
</dbReference>
<evidence type="ECO:0000256" key="6">
    <source>
        <dbReference type="ARBA" id="ARBA00023136"/>
    </source>
</evidence>
<evidence type="ECO:0000256" key="1">
    <source>
        <dbReference type="ARBA" id="ARBA00004651"/>
    </source>
</evidence>
<keyword evidence="5 7" id="KW-1133">Transmembrane helix</keyword>
<evidence type="ECO:0000256" key="3">
    <source>
        <dbReference type="ARBA" id="ARBA00022741"/>
    </source>
</evidence>
<dbReference type="SMART" id="SM00382">
    <property type="entry name" value="AAA"/>
    <property type="match status" value="1"/>
</dbReference>
<organism evidence="10 11">
    <name type="scientific">Lachnotalea glycerini</name>
    <dbReference type="NCBI Taxonomy" id="1763509"/>
    <lineage>
        <taxon>Bacteria</taxon>
        <taxon>Bacillati</taxon>
        <taxon>Bacillota</taxon>
        <taxon>Clostridia</taxon>
        <taxon>Lachnospirales</taxon>
        <taxon>Lachnospiraceae</taxon>
        <taxon>Lachnotalea</taxon>
    </lineage>
</organism>
<reference evidence="10 11" key="1">
    <citation type="submission" date="2018-05" db="EMBL/GenBank/DDBJ databases">
        <title>Genomic Encyclopedia of Type Strains, Phase IV (KMG-IV): sequencing the most valuable type-strain genomes for metagenomic binning, comparative biology and taxonomic classification.</title>
        <authorList>
            <person name="Goeker M."/>
        </authorList>
    </citation>
    <scope>NUCLEOTIDE SEQUENCE [LARGE SCALE GENOMIC DNA]</scope>
    <source>
        <strain evidence="10 11">DSM 28816</strain>
    </source>
</reference>
<protein>
    <submittedName>
        <fullName evidence="10">ABC-type bacteriocin/lantibiotic exporter with double-glycine peptidase domain</fullName>
    </submittedName>
</protein>
<dbReference type="InterPro" id="IPR036640">
    <property type="entry name" value="ABC1_TM_sf"/>
</dbReference>
<dbReference type="CDD" id="cd03228">
    <property type="entry name" value="ABCC_MRP_Like"/>
    <property type="match status" value="1"/>
</dbReference>
<feature type="transmembrane region" description="Helical" evidence="7">
    <location>
        <begin position="245"/>
        <end position="266"/>
    </location>
</feature>
<dbReference type="InterPro" id="IPR039421">
    <property type="entry name" value="Type_1_exporter"/>
</dbReference>
<dbReference type="Pfam" id="PF00664">
    <property type="entry name" value="ABC_membrane"/>
    <property type="match status" value="1"/>
</dbReference>
<dbReference type="Gene3D" id="3.40.50.300">
    <property type="entry name" value="P-loop containing nucleotide triphosphate hydrolases"/>
    <property type="match status" value="1"/>
</dbReference>
<dbReference type="SUPFAM" id="SSF90123">
    <property type="entry name" value="ABC transporter transmembrane region"/>
    <property type="match status" value="1"/>
</dbReference>
<dbReference type="InterPro" id="IPR027417">
    <property type="entry name" value="P-loop_NTPase"/>
</dbReference>
<dbReference type="GO" id="GO:0016887">
    <property type="term" value="F:ATP hydrolysis activity"/>
    <property type="evidence" value="ECO:0007669"/>
    <property type="project" value="InterPro"/>
</dbReference>
<dbReference type="GO" id="GO:0005524">
    <property type="term" value="F:ATP binding"/>
    <property type="evidence" value="ECO:0007669"/>
    <property type="project" value="UniProtKB-KW"/>
</dbReference>
<dbReference type="CDD" id="cd07346">
    <property type="entry name" value="ABC_6TM_exporters"/>
    <property type="match status" value="1"/>
</dbReference>
<evidence type="ECO:0000256" key="7">
    <source>
        <dbReference type="SAM" id="Phobius"/>
    </source>
</evidence>
<feature type="transmembrane region" description="Helical" evidence="7">
    <location>
        <begin position="158"/>
        <end position="176"/>
    </location>
</feature>
<dbReference type="PROSITE" id="PS50893">
    <property type="entry name" value="ABC_TRANSPORTER_2"/>
    <property type="match status" value="1"/>
</dbReference>
<keyword evidence="6 7" id="KW-0472">Membrane</keyword>
<feature type="domain" description="ABC transmembrane type-1" evidence="9">
    <location>
        <begin position="20"/>
        <end position="300"/>
    </location>
</feature>
<sequence>MLSYKKLFTNTYKKNKWNLIISILLSICVVLIEMVTPYISMNIIDKGFQLSNTNIVVKLAILSAILYLIKALFLVITTIISSNITNFFLRELNTKVINAILNKKHQFYLSNSKGLIIERIQEIWDLEDCVSPDLIRLLLSLFSSFISVIILFSYSIKITIGILCFIPIIIFATNICSKMLKKYSMRVFESTAKCSGINGEILEGIDEIKNLALENYFRDKAMNMTENKLMSTKTMQVFLSKNTELISYLVSFMNLMIMLFSGIEIINGKMTIGIYVLIISYSSKILTPVLSLSTMIAQVQPLLVLMERIKSLINDENHMIEVEKLPNFNKDITCLNIYNLSFAYPNEINNIYTNFSYGFDKGTITMLKGRNGIGKSTLFKLITGQYDDYQGKILINNEDIRSYNSSRIMIQIMQRPYIFNMSIKDNIILNQRYDPDKYNSVIKKLEMQRMFDGDMLYNDEEISEDGDSLSGGQIKIIAFARALYGDYKIILLDEVSSNMDKISADIIKDTLKVWKEDKIIIMIDHTEFYDEIVDNVLLLN</sequence>
<feature type="domain" description="ABC transporter" evidence="8">
    <location>
        <begin position="335"/>
        <end position="540"/>
    </location>
</feature>
<name>A0A318EN86_9FIRM</name>
<feature type="transmembrane region" description="Helical" evidence="7">
    <location>
        <begin position="134"/>
        <end position="152"/>
    </location>
</feature>
<dbReference type="EMBL" id="QICS01000003">
    <property type="protein sequence ID" value="PXV91555.1"/>
    <property type="molecule type" value="Genomic_DNA"/>
</dbReference>
<feature type="transmembrane region" description="Helical" evidence="7">
    <location>
        <begin position="20"/>
        <end position="39"/>
    </location>
</feature>
<dbReference type="AlphaFoldDB" id="A0A318EN86"/>
<dbReference type="Pfam" id="PF00005">
    <property type="entry name" value="ABC_tran"/>
    <property type="match status" value="1"/>
</dbReference>
<keyword evidence="2 7" id="KW-0812">Transmembrane</keyword>
<dbReference type="Proteomes" id="UP000247523">
    <property type="component" value="Unassembled WGS sequence"/>
</dbReference>
<keyword evidence="3" id="KW-0547">Nucleotide-binding</keyword>
<dbReference type="GO" id="GO:0015421">
    <property type="term" value="F:ABC-type oligopeptide transporter activity"/>
    <property type="evidence" value="ECO:0007669"/>
    <property type="project" value="TreeGrafter"/>
</dbReference>
<dbReference type="InterPro" id="IPR003593">
    <property type="entry name" value="AAA+_ATPase"/>
</dbReference>
<proteinExistence type="predicted"/>
<accession>A0A318EN86</accession>